<keyword evidence="3" id="KW-1185">Reference proteome</keyword>
<feature type="region of interest" description="Disordered" evidence="1">
    <location>
        <begin position="33"/>
        <end position="61"/>
    </location>
</feature>
<gene>
    <name evidence="2" type="ORF">FQN60_006449</name>
</gene>
<dbReference type="EMBL" id="VOFY01000019">
    <property type="protein sequence ID" value="KAA8582778.1"/>
    <property type="molecule type" value="Genomic_DNA"/>
</dbReference>
<evidence type="ECO:0000313" key="3">
    <source>
        <dbReference type="Proteomes" id="UP000327493"/>
    </source>
</evidence>
<evidence type="ECO:0000313" key="2">
    <source>
        <dbReference type="EMBL" id="KAA8582778.1"/>
    </source>
</evidence>
<evidence type="ECO:0000256" key="1">
    <source>
        <dbReference type="SAM" id="MobiDB-lite"/>
    </source>
</evidence>
<protein>
    <submittedName>
        <fullName evidence="2">Uncharacterized protein</fullName>
    </submittedName>
</protein>
<feature type="compositionally biased region" description="Polar residues" evidence="1">
    <location>
        <begin position="51"/>
        <end position="61"/>
    </location>
</feature>
<name>A0A5J5CLF0_9PERO</name>
<reference evidence="2 3" key="1">
    <citation type="submission" date="2019-08" db="EMBL/GenBank/DDBJ databases">
        <title>A chromosome-level genome assembly, high-density linkage maps, and genome scans reveal the genomic architecture of hybrid incompatibilities underlying speciation via character displacement in darters (Percidae: Etheostominae).</title>
        <authorList>
            <person name="Moran R.L."/>
            <person name="Catchen J.M."/>
            <person name="Fuller R.C."/>
        </authorList>
    </citation>
    <scope>NUCLEOTIDE SEQUENCE [LARGE SCALE GENOMIC DNA]</scope>
    <source>
        <strain evidence="2">EspeVRDwgs_2016</strain>
        <tissue evidence="2">Muscle</tissue>
    </source>
</reference>
<organism evidence="2 3">
    <name type="scientific">Etheostoma spectabile</name>
    <name type="common">orangethroat darter</name>
    <dbReference type="NCBI Taxonomy" id="54343"/>
    <lineage>
        <taxon>Eukaryota</taxon>
        <taxon>Metazoa</taxon>
        <taxon>Chordata</taxon>
        <taxon>Craniata</taxon>
        <taxon>Vertebrata</taxon>
        <taxon>Euteleostomi</taxon>
        <taxon>Actinopterygii</taxon>
        <taxon>Neopterygii</taxon>
        <taxon>Teleostei</taxon>
        <taxon>Neoteleostei</taxon>
        <taxon>Acanthomorphata</taxon>
        <taxon>Eupercaria</taxon>
        <taxon>Perciformes</taxon>
        <taxon>Percoidei</taxon>
        <taxon>Percidae</taxon>
        <taxon>Etheostomatinae</taxon>
        <taxon>Etheostoma</taxon>
    </lineage>
</organism>
<comment type="caution">
    <text evidence="2">The sequence shown here is derived from an EMBL/GenBank/DDBJ whole genome shotgun (WGS) entry which is preliminary data.</text>
</comment>
<proteinExistence type="predicted"/>
<dbReference type="Proteomes" id="UP000327493">
    <property type="component" value="Chromosome 19"/>
</dbReference>
<accession>A0A5J5CLF0</accession>
<dbReference type="AlphaFoldDB" id="A0A5J5CLF0"/>
<sequence length="61" mass="6929">MLKSQSYCFGPRLRPPSCQLTCRWRPPCPHPQISSAPAAPRRPLKIHNRSVKITSSSTMRL</sequence>